<evidence type="ECO:0000256" key="11">
    <source>
        <dbReference type="RuleBase" id="RU366052"/>
    </source>
</evidence>
<reference evidence="15" key="1">
    <citation type="submission" date="2025-08" db="UniProtKB">
        <authorList>
            <consortium name="RefSeq"/>
        </authorList>
    </citation>
    <scope>IDENTIFICATION</scope>
    <source>
        <strain evidence="15">15112-1751.03</strain>
        <tissue evidence="15">Whole Adult</tissue>
    </source>
</reference>
<keyword evidence="7 10" id="KW-0333">Golgi apparatus</keyword>
<dbReference type="InterPro" id="IPR027059">
    <property type="entry name" value="Coatomer_dsu"/>
</dbReference>
<comment type="function">
    <text evidence="10">The coatomer is a cytosolic protein complex that binds to dilysine motifs and reversibly associates with Golgi non-clathrin-coated vesicles, which further mediate biosynthetic protein transport from the ER, via the Golgi up to the trans Golgi network. Coatomer complex is required for budding from Golgi membranes, and is essential for the retrograde Golgi-to-ER transport of dilysine-tagged proteins.</text>
</comment>
<evidence type="ECO:0000313" key="15">
    <source>
        <dbReference type="RefSeq" id="XP_034119432.1"/>
    </source>
</evidence>
<dbReference type="AlphaFoldDB" id="A0A6P8ZG79"/>
<dbReference type="GO" id="GO:0006888">
    <property type="term" value="P:endoplasmic reticulum to Golgi vesicle-mediated transport"/>
    <property type="evidence" value="ECO:0007669"/>
    <property type="project" value="TreeGrafter"/>
</dbReference>
<dbReference type="GO" id="GO:0006890">
    <property type="term" value="P:retrograde vesicle-mediated transport, Golgi to endoplasmic reticulum"/>
    <property type="evidence" value="ECO:0007669"/>
    <property type="project" value="UniProtKB-UniRule"/>
</dbReference>
<evidence type="ECO:0000256" key="7">
    <source>
        <dbReference type="ARBA" id="ARBA00023034"/>
    </source>
</evidence>
<dbReference type="InterPro" id="IPR011012">
    <property type="entry name" value="Longin-like_dom_sf"/>
</dbReference>
<dbReference type="GO" id="GO:0000139">
    <property type="term" value="C:Golgi membrane"/>
    <property type="evidence" value="ECO:0007669"/>
    <property type="project" value="UniProtKB-SubCell"/>
</dbReference>
<keyword evidence="6 10" id="KW-0653">Protein transport</keyword>
<dbReference type="InterPro" id="IPR022775">
    <property type="entry name" value="AP_mu_sigma_su"/>
</dbReference>
<gene>
    <name evidence="15" type="primary">LOC117578204</name>
</gene>
<dbReference type="CDD" id="cd09254">
    <property type="entry name" value="AP_delta-COPI_MHD"/>
    <property type="match status" value="1"/>
</dbReference>
<dbReference type="SUPFAM" id="SSF64356">
    <property type="entry name" value="SNARE-like"/>
    <property type="match status" value="1"/>
</dbReference>
<comment type="subcellular location">
    <subcellularLocation>
        <location evidence="10 11">Cytoplasm</location>
    </subcellularLocation>
    <subcellularLocation>
        <location evidence="10 11">Cytoplasmic vesicle</location>
        <location evidence="10 11">COPI-coated vesicle membrane</location>
        <topology evidence="10 11">Peripheral membrane protein</topology>
        <orientation evidence="10 11">Cytoplasmic side</orientation>
    </subcellularLocation>
    <subcellularLocation>
        <location evidence="10 11">Golgi apparatus membrane</location>
        <topology evidence="10 11">Peripheral membrane protein</topology>
        <orientation evidence="10 11">Cytoplasmic side</orientation>
    </subcellularLocation>
</comment>
<feature type="compositionally biased region" description="Low complexity" evidence="12">
    <location>
        <begin position="190"/>
        <end position="206"/>
    </location>
</feature>
<dbReference type="GeneID" id="117578204"/>
<dbReference type="RefSeq" id="XP_034119432.1">
    <property type="nucleotide sequence ID" value="XM_034263541.2"/>
</dbReference>
<evidence type="ECO:0000256" key="1">
    <source>
        <dbReference type="ARBA" id="ARBA00010516"/>
    </source>
</evidence>
<dbReference type="CDD" id="cd14830">
    <property type="entry name" value="Delta_COP_N"/>
    <property type="match status" value="1"/>
</dbReference>
<feature type="region of interest" description="Disordered" evidence="12">
    <location>
        <begin position="172"/>
        <end position="221"/>
    </location>
</feature>
<dbReference type="PANTHER" id="PTHR10121">
    <property type="entry name" value="COATOMER SUBUNIT DELTA"/>
    <property type="match status" value="1"/>
</dbReference>
<keyword evidence="5 10" id="KW-0931">ER-Golgi transport</keyword>
<dbReference type="GO" id="GO:0030126">
    <property type="term" value="C:COPI vesicle coat"/>
    <property type="evidence" value="ECO:0007669"/>
    <property type="project" value="UniProtKB-UniRule"/>
</dbReference>
<accession>A0A6P8ZG79</accession>
<organism evidence="14 15">
    <name type="scientific">Drosophila albomicans</name>
    <name type="common">Fruit fly</name>
    <dbReference type="NCBI Taxonomy" id="7291"/>
    <lineage>
        <taxon>Eukaryota</taxon>
        <taxon>Metazoa</taxon>
        <taxon>Ecdysozoa</taxon>
        <taxon>Arthropoda</taxon>
        <taxon>Hexapoda</taxon>
        <taxon>Insecta</taxon>
        <taxon>Pterygota</taxon>
        <taxon>Neoptera</taxon>
        <taxon>Endopterygota</taxon>
        <taxon>Diptera</taxon>
        <taxon>Brachycera</taxon>
        <taxon>Muscomorpha</taxon>
        <taxon>Ephydroidea</taxon>
        <taxon>Drosophilidae</taxon>
        <taxon>Drosophila</taxon>
    </lineage>
</organism>
<feature type="compositionally biased region" description="Gly residues" evidence="12">
    <location>
        <begin position="179"/>
        <end position="189"/>
    </location>
</feature>
<dbReference type="CTD" id="45250"/>
<evidence type="ECO:0000256" key="10">
    <source>
        <dbReference type="RuleBase" id="RU364018"/>
    </source>
</evidence>
<dbReference type="InterPro" id="IPR036168">
    <property type="entry name" value="AP2_Mu_C_sf"/>
</dbReference>
<keyword evidence="3 10" id="KW-0813">Transport</keyword>
<keyword evidence="9 10" id="KW-0968">Cytoplasmic vesicle</keyword>
<keyword evidence="8 10" id="KW-0472">Membrane</keyword>
<dbReference type="GO" id="GO:0015031">
    <property type="term" value="P:protein transport"/>
    <property type="evidence" value="ECO:0007669"/>
    <property type="project" value="UniProtKB-KW"/>
</dbReference>
<dbReference type="Gene3D" id="3.30.450.60">
    <property type="match status" value="1"/>
</dbReference>
<name>A0A6P8ZG79_DROAB</name>
<evidence type="ECO:0000256" key="4">
    <source>
        <dbReference type="ARBA" id="ARBA00022490"/>
    </source>
</evidence>
<dbReference type="FunFam" id="2.60.40.1170:FF:000007">
    <property type="entry name" value="Coatomer subunit delta"/>
    <property type="match status" value="1"/>
</dbReference>
<dbReference type="Gene3D" id="2.60.40.1170">
    <property type="entry name" value="Mu homology domain, subdomain B"/>
    <property type="match status" value="2"/>
</dbReference>
<evidence type="ECO:0000256" key="5">
    <source>
        <dbReference type="ARBA" id="ARBA00022892"/>
    </source>
</evidence>
<comment type="similarity">
    <text evidence="1 10">Belongs to the adaptor complexes medium subunit family. Delta-COP subfamily.</text>
</comment>
<dbReference type="SUPFAM" id="SSF49447">
    <property type="entry name" value="Second domain of Mu2 adaptin subunit (ap50) of ap2 adaptor"/>
    <property type="match status" value="1"/>
</dbReference>
<proteinExistence type="inferred from homology"/>
<dbReference type="InterPro" id="IPR028565">
    <property type="entry name" value="MHD"/>
</dbReference>
<evidence type="ECO:0000256" key="8">
    <source>
        <dbReference type="ARBA" id="ARBA00023136"/>
    </source>
</evidence>
<dbReference type="Pfam" id="PF00928">
    <property type="entry name" value="Adap_comp_sub"/>
    <property type="match status" value="1"/>
</dbReference>
<dbReference type="GO" id="GO:0051645">
    <property type="term" value="P:Golgi localization"/>
    <property type="evidence" value="ECO:0007669"/>
    <property type="project" value="TreeGrafter"/>
</dbReference>
<dbReference type="PROSITE" id="PS51072">
    <property type="entry name" value="MHD"/>
    <property type="match status" value="1"/>
</dbReference>
<dbReference type="FunFam" id="3.30.450.60:FF:000003">
    <property type="entry name" value="Coatomer subunit delta"/>
    <property type="match status" value="1"/>
</dbReference>
<evidence type="ECO:0000256" key="12">
    <source>
        <dbReference type="SAM" id="MobiDB-lite"/>
    </source>
</evidence>
<dbReference type="PANTHER" id="PTHR10121:SF0">
    <property type="entry name" value="COATOMER SUBUNIT DELTA"/>
    <property type="match status" value="1"/>
</dbReference>
<evidence type="ECO:0000256" key="2">
    <source>
        <dbReference type="ARBA" id="ARBA00011775"/>
    </source>
</evidence>
<dbReference type="OrthoDB" id="10266042at2759"/>
<sequence length="536" mass="58420">MVLVAAAVCTKNGKVILSRQFVEMTKARIEGLLAAFPKLMTAGKQHTYVETDSVRYVYQPMEKLYMLLITTKASNILEDLETLRLFSKVIPEYSHSLDEKEIVENAFNLIFAFDEIVALGYRESVNLAQIKTFVEMDSHEEKVYQAVRQTQEREARQKMREKAKELQRIRMESIKRGGPSSGGLGGRSGGFSSDSFGSSGVSSVSSGSGGGGNVGAPSIEMDNKPLASKTAQKPVSRNALKLGGKSKDVDSFVDQLKSEGEKIASLAPAAAAGGAGAAASASAAAKAKISADIHTESVHLKMEDKLVVRLGRDGGVQQFELTGLLTLRITDENLGRIKVKLANNDTQGIQMQTHPNVDKELFKTRAMIGLKNPAKPFPLNTDVGVLKWRFITQDESAIPLTINCWPSDNGEGGCDVNIEYELEAQHLELQDVAIVIPLPLNVQPSVAEYDGTYNYDSRKHVLQWHIPVIDAANKSGSMEFSCSASIPGDFFPLQVSFVSKTPYAAISAQDVVQVDNDTSVKYSSETILFVEKYEIV</sequence>
<evidence type="ECO:0000259" key="13">
    <source>
        <dbReference type="PROSITE" id="PS51072"/>
    </source>
</evidence>
<evidence type="ECO:0000256" key="6">
    <source>
        <dbReference type="ARBA" id="ARBA00022927"/>
    </source>
</evidence>
<dbReference type="Proteomes" id="UP000515160">
    <property type="component" value="Chromosome X"/>
</dbReference>
<evidence type="ECO:0000313" key="14">
    <source>
        <dbReference type="Proteomes" id="UP000515160"/>
    </source>
</evidence>
<dbReference type="Pfam" id="PF01217">
    <property type="entry name" value="Clat_adaptor_s"/>
    <property type="match status" value="1"/>
</dbReference>
<feature type="domain" description="MHD" evidence="13">
    <location>
        <begin position="295"/>
        <end position="536"/>
    </location>
</feature>
<keyword evidence="14" id="KW-1185">Reference proteome</keyword>
<comment type="subunit">
    <text evidence="2 10">Oligomeric complex that consists of at least the alpha, beta, beta', gamma, delta, epsilon and zeta subunits.</text>
</comment>
<protein>
    <recommendedName>
        <fullName evidence="10">Coatomer subunit delta</fullName>
    </recommendedName>
</protein>
<evidence type="ECO:0000256" key="3">
    <source>
        <dbReference type="ARBA" id="ARBA00022448"/>
    </source>
</evidence>
<keyword evidence="4 10" id="KW-0963">Cytoplasm</keyword>
<evidence type="ECO:0000256" key="9">
    <source>
        <dbReference type="ARBA" id="ARBA00023329"/>
    </source>
</evidence>